<dbReference type="Proteomes" id="UP000095447">
    <property type="component" value="Unassembled WGS sequence"/>
</dbReference>
<keyword evidence="4 8" id="KW-0677">Repeat</keyword>
<dbReference type="InterPro" id="IPR010208">
    <property type="entry name" value="Ion_transpt_RnfC/RsxC"/>
</dbReference>
<keyword evidence="2 8" id="KW-0004">4Fe-4S</keyword>
<dbReference type="InterPro" id="IPR017896">
    <property type="entry name" value="4Fe4S_Fe-S-bd"/>
</dbReference>
<dbReference type="InterPro" id="IPR011538">
    <property type="entry name" value="Nuo51_FMN-bd"/>
</dbReference>
<organism evidence="10 11">
    <name type="scientific">Blautia obeum</name>
    <dbReference type="NCBI Taxonomy" id="40520"/>
    <lineage>
        <taxon>Bacteria</taxon>
        <taxon>Bacillati</taxon>
        <taxon>Bacillota</taxon>
        <taxon>Clostridia</taxon>
        <taxon>Lachnospirales</taxon>
        <taxon>Lachnospiraceae</taxon>
        <taxon>Blautia</taxon>
    </lineage>
</organism>
<dbReference type="PANTHER" id="PTHR43034:SF2">
    <property type="entry name" value="ION-TRANSLOCATING OXIDOREDUCTASE COMPLEX SUBUNIT C"/>
    <property type="match status" value="1"/>
</dbReference>
<keyword evidence="8" id="KW-0472">Membrane</keyword>
<comment type="cofactor">
    <cofactor evidence="8">
        <name>[4Fe-4S] cluster</name>
        <dbReference type="ChEBI" id="CHEBI:49883"/>
    </cofactor>
    <text evidence="8">Binds 2 [4Fe-4S] clusters per subunit.</text>
</comment>
<feature type="domain" description="4Fe-4S ferredoxin-type" evidence="9">
    <location>
        <begin position="354"/>
        <end position="385"/>
    </location>
</feature>
<feature type="binding site" evidence="8">
    <location>
        <position position="368"/>
    </location>
    <ligand>
        <name>[4Fe-4S] cluster</name>
        <dbReference type="ChEBI" id="CHEBI:49883"/>
        <label>1</label>
    </ligand>
</feature>
<keyword evidence="7 8" id="KW-0411">Iron-sulfur</keyword>
<evidence type="ECO:0000256" key="5">
    <source>
        <dbReference type="ARBA" id="ARBA00022982"/>
    </source>
</evidence>
<dbReference type="InterPro" id="IPR017900">
    <property type="entry name" value="4Fe4S_Fe_S_CS"/>
</dbReference>
<dbReference type="InterPro" id="IPR026902">
    <property type="entry name" value="RnfC_N"/>
</dbReference>
<sequence>MGILTFKGGVHPYDGKELSKNSPVVKYLPKGDMVYPLSQHIGAPAAAIVQKGDHVLAGQKIADAAGFVSSPIHSSVSGTVKGIEPRLTATGSMVNSIIIENDQQYESVEFTPARLEDLSKEEILARIKEGGVVGMGGAGFPTQVKLAPKEPEKIDHILVNGAECEPYLTSDYRRMLDDSEKLIEGLRVMLKLFDNAKGYICIEDNKPDCIAKLKEMVKDIPRIEVAELMTKYPQGGERFLIKAVTDREINSAMLPADAGCVVDNVDTVIAVYEAVILGKPVMDRIVTVTGQGIKNPQNFDVLSGTDMAELIEAAGGLTDNVSKVISGGPMMGFAMYDTHVPCIKTSSACLCLEKDDVADAEQTACINCGRCVGVCPGHVIPARLATFAEHGDMESFQKFDGMECCECGCCSYICPAKRPLTQMIKSMRKMVLASRKKK</sequence>
<name>A0A173YS11_9FIRM</name>
<protein>
    <recommendedName>
        <fullName evidence="8">Ion-translocating oxidoreductase complex subunit C</fullName>
        <ecNumber evidence="8">7.-.-.-</ecNumber>
    </recommendedName>
    <alternativeName>
        <fullName evidence="8">Rnf electron transport complex subunit C</fullName>
    </alternativeName>
</protein>
<evidence type="ECO:0000256" key="1">
    <source>
        <dbReference type="ARBA" id="ARBA00022448"/>
    </source>
</evidence>
<feature type="binding site" evidence="8">
    <location>
        <position position="410"/>
    </location>
    <ligand>
        <name>[4Fe-4S] cluster</name>
        <dbReference type="ChEBI" id="CHEBI:49883"/>
        <label>2</label>
    </ligand>
</feature>
<feature type="binding site" evidence="8">
    <location>
        <position position="414"/>
    </location>
    <ligand>
        <name>[4Fe-4S] cluster</name>
        <dbReference type="ChEBI" id="CHEBI:49883"/>
        <label>1</label>
    </ligand>
</feature>
<feature type="binding site" evidence="8">
    <location>
        <position position="407"/>
    </location>
    <ligand>
        <name>[4Fe-4S] cluster</name>
        <dbReference type="ChEBI" id="CHEBI:49883"/>
        <label>2</label>
    </ligand>
</feature>
<dbReference type="Gene3D" id="3.30.70.20">
    <property type="match status" value="1"/>
</dbReference>
<dbReference type="SUPFAM" id="SSF46548">
    <property type="entry name" value="alpha-helical ferredoxin"/>
    <property type="match status" value="1"/>
</dbReference>
<dbReference type="GO" id="GO:0051539">
    <property type="term" value="F:4 iron, 4 sulfur cluster binding"/>
    <property type="evidence" value="ECO:0007669"/>
    <property type="project" value="UniProtKB-KW"/>
</dbReference>
<feature type="binding site" evidence="8">
    <location>
        <position position="375"/>
    </location>
    <ligand>
        <name>[4Fe-4S] cluster</name>
        <dbReference type="ChEBI" id="CHEBI:49883"/>
        <label>2</label>
    </ligand>
</feature>
<dbReference type="NCBIfam" id="TIGR01945">
    <property type="entry name" value="rnfC"/>
    <property type="match status" value="1"/>
</dbReference>
<dbReference type="STRING" id="657314.CK5_25670"/>
<dbReference type="PANTHER" id="PTHR43034">
    <property type="entry name" value="ION-TRANSLOCATING OXIDOREDUCTASE COMPLEX SUBUNIT C"/>
    <property type="match status" value="1"/>
</dbReference>
<keyword evidence="8" id="KW-1003">Cell membrane</keyword>
<comment type="similarity">
    <text evidence="8">Belongs to the 4Fe4S bacterial-type ferredoxin family. RnfC subfamily.</text>
</comment>
<keyword evidence="6 8" id="KW-0408">Iron</keyword>
<feature type="binding site" evidence="8">
    <location>
        <position position="404"/>
    </location>
    <ligand>
        <name>[4Fe-4S] cluster</name>
        <dbReference type="ChEBI" id="CHEBI:49883"/>
        <label>2</label>
    </ligand>
</feature>
<dbReference type="GO" id="GO:0009055">
    <property type="term" value="F:electron transfer activity"/>
    <property type="evidence" value="ECO:0007669"/>
    <property type="project" value="InterPro"/>
</dbReference>
<keyword evidence="3 8" id="KW-0479">Metal-binding</keyword>
<feature type="binding site" evidence="8">
    <location>
        <position position="371"/>
    </location>
    <ligand>
        <name>[4Fe-4S] cluster</name>
        <dbReference type="ChEBI" id="CHEBI:49883"/>
        <label>1</label>
    </ligand>
</feature>
<evidence type="ECO:0000313" key="11">
    <source>
        <dbReference type="Proteomes" id="UP000095447"/>
    </source>
</evidence>
<evidence type="ECO:0000256" key="4">
    <source>
        <dbReference type="ARBA" id="ARBA00022737"/>
    </source>
</evidence>
<dbReference type="Gene3D" id="3.10.20.600">
    <property type="match status" value="1"/>
</dbReference>
<dbReference type="EMBL" id="CYZA01000004">
    <property type="protein sequence ID" value="CUN66439.1"/>
    <property type="molecule type" value="Genomic_DNA"/>
</dbReference>
<feature type="binding site" evidence="8">
    <location>
        <position position="365"/>
    </location>
    <ligand>
        <name>[4Fe-4S] cluster</name>
        <dbReference type="ChEBI" id="CHEBI:49883"/>
        <label>1</label>
    </ligand>
</feature>
<dbReference type="GO" id="GO:0022900">
    <property type="term" value="P:electron transport chain"/>
    <property type="evidence" value="ECO:0007669"/>
    <property type="project" value="UniProtKB-UniRule"/>
</dbReference>
<accession>A0A173YS11</accession>
<comment type="subcellular location">
    <subcellularLocation>
        <location evidence="8">Cell membrane</location>
        <topology evidence="8">Peripheral membrane protein</topology>
    </subcellularLocation>
</comment>
<evidence type="ECO:0000259" key="9">
    <source>
        <dbReference type="PROSITE" id="PS51379"/>
    </source>
</evidence>
<dbReference type="InterPro" id="IPR019554">
    <property type="entry name" value="Soluble_ligand-bd"/>
</dbReference>
<dbReference type="Gene3D" id="3.40.50.11540">
    <property type="entry name" value="NADH-ubiquinone oxidoreductase 51kDa subunit"/>
    <property type="match status" value="1"/>
</dbReference>
<dbReference type="AlphaFoldDB" id="A0A173YS11"/>
<keyword evidence="1 8" id="KW-0813">Transport</keyword>
<proteinExistence type="inferred from homology"/>
<dbReference type="EC" id="7.-.-.-" evidence="8"/>
<evidence type="ECO:0000256" key="2">
    <source>
        <dbReference type="ARBA" id="ARBA00022485"/>
    </source>
</evidence>
<evidence type="ECO:0000256" key="3">
    <source>
        <dbReference type="ARBA" id="ARBA00022723"/>
    </source>
</evidence>
<evidence type="ECO:0000256" key="6">
    <source>
        <dbReference type="ARBA" id="ARBA00023004"/>
    </source>
</evidence>
<dbReference type="SUPFAM" id="SSF142019">
    <property type="entry name" value="Nqo1 FMN-binding domain-like"/>
    <property type="match status" value="1"/>
</dbReference>
<evidence type="ECO:0000256" key="8">
    <source>
        <dbReference type="HAMAP-Rule" id="MF_00461"/>
    </source>
</evidence>
<comment type="function">
    <text evidence="8">Part of a membrane-bound complex that couples electron transfer with translocation of ions across the membrane.</text>
</comment>
<dbReference type="Pfam" id="PF10531">
    <property type="entry name" value="SLBB"/>
    <property type="match status" value="1"/>
</dbReference>
<comment type="subunit">
    <text evidence="8">The complex is composed of six subunits: RnfA, RnfB, RnfC, RnfD, RnfE and RnfG.</text>
</comment>
<gene>
    <name evidence="10" type="primary">rnfC_2</name>
    <name evidence="8" type="synonym">rnfC</name>
    <name evidence="10" type="ORF">ERS852395_00966</name>
</gene>
<dbReference type="PROSITE" id="PS51379">
    <property type="entry name" value="4FE4S_FER_2"/>
    <property type="match status" value="1"/>
</dbReference>
<dbReference type="Pfam" id="PF13375">
    <property type="entry name" value="RnfC_N"/>
    <property type="match status" value="1"/>
</dbReference>
<dbReference type="InterPro" id="IPR037225">
    <property type="entry name" value="Nuo51_FMN-bd_sf"/>
</dbReference>
<dbReference type="GO" id="GO:0046872">
    <property type="term" value="F:metal ion binding"/>
    <property type="evidence" value="ECO:0007669"/>
    <property type="project" value="UniProtKB-KW"/>
</dbReference>
<dbReference type="Pfam" id="PF01512">
    <property type="entry name" value="Complex1_51K"/>
    <property type="match status" value="1"/>
</dbReference>
<dbReference type="HAMAP" id="MF_00461">
    <property type="entry name" value="RsxC_RnfC"/>
    <property type="match status" value="1"/>
</dbReference>
<evidence type="ECO:0000256" key="7">
    <source>
        <dbReference type="ARBA" id="ARBA00023014"/>
    </source>
</evidence>
<keyword evidence="5 8" id="KW-0249">Electron transport</keyword>
<keyword evidence="8" id="KW-1278">Translocase</keyword>
<dbReference type="NCBIfam" id="NF003454">
    <property type="entry name" value="PRK05035.1"/>
    <property type="match status" value="1"/>
</dbReference>
<evidence type="ECO:0000313" key="10">
    <source>
        <dbReference type="EMBL" id="CUN66439.1"/>
    </source>
</evidence>
<reference evidence="10 11" key="1">
    <citation type="submission" date="2015-09" db="EMBL/GenBank/DDBJ databases">
        <authorList>
            <consortium name="Pathogen Informatics"/>
        </authorList>
    </citation>
    <scope>NUCLEOTIDE SEQUENCE [LARGE SCALE GENOMIC DNA]</scope>
    <source>
        <strain evidence="10 11">2789STDY5608838</strain>
    </source>
</reference>
<dbReference type="GO" id="GO:0005886">
    <property type="term" value="C:plasma membrane"/>
    <property type="evidence" value="ECO:0007669"/>
    <property type="project" value="UniProtKB-SubCell"/>
</dbReference>
<dbReference type="RefSeq" id="WP_055052850.1">
    <property type="nucleotide sequence ID" value="NZ_CYZA01000004.1"/>
</dbReference>
<dbReference type="PROSITE" id="PS00198">
    <property type="entry name" value="4FE4S_FER_1"/>
    <property type="match status" value="2"/>
</dbReference>